<dbReference type="PANTHER" id="PTHR23150">
    <property type="entry name" value="SULFATASE MODIFYING FACTOR 1, 2"/>
    <property type="match status" value="1"/>
</dbReference>
<sequence length="284" mass="31371">MLPTQAADIVALPPTTSEPTEVKGITPSTATREGPYVNELGMKFVPVMNEPGGKNVLFSVWETRRQDYAAYARSRSGVNAEWEAKEYNRLPVGQGDDHPVVSVSWEDATAFCQWLTRHERSAGRIGADDEYRLPMDAEWSYAVEIGEKEDAAATPEEKNGKLKDVYPWGTGFPPPVNSGNYADSVSKEKDTGYGYIEGYHDGYATTAPVGKYQSNRYGVHDLGGNVWEWCQDKYEPSGENRSVRGGSWFDGLPEYLLASFRSNGAPADRCDDVGFRCVLVLSGE</sequence>
<dbReference type="GO" id="GO:0120147">
    <property type="term" value="F:formylglycine-generating oxidase activity"/>
    <property type="evidence" value="ECO:0007669"/>
    <property type="project" value="TreeGrafter"/>
</dbReference>
<dbReference type="AlphaFoldDB" id="A0A4R7RSI8"/>
<accession>A0A4R7RSI8</accession>
<dbReference type="Gene3D" id="3.90.1580.10">
    <property type="entry name" value="paralog of FGE (formylglycine-generating enzyme)"/>
    <property type="match status" value="1"/>
</dbReference>
<comment type="caution">
    <text evidence="2">The sequence shown here is derived from an EMBL/GenBank/DDBJ whole genome shotgun (WGS) entry which is preliminary data.</text>
</comment>
<dbReference type="InterPro" id="IPR005532">
    <property type="entry name" value="SUMF_dom"/>
</dbReference>
<evidence type="ECO:0000313" key="2">
    <source>
        <dbReference type="EMBL" id="TDU67297.1"/>
    </source>
</evidence>
<dbReference type="InterPro" id="IPR042095">
    <property type="entry name" value="SUMF_sf"/>
</dbReference>
<dbReference type="InterPro" id="IPR051043">
    <property type="entry name" value="Sulfatase_Mod_Factor_Kinase"/>
</dbReference>
<dbReference type="Proteomes" id="UP000295662">
    <property type="component" value="Unassembled WGS sequence"/>
</dbReference>
<dbReference type="PANTHER" id="PTHR23150:SF19">
    <property type="entry name" value="FORMYLGLYCINE-GENERATING ENZYME"/>
    <property type="match status" value="1"/>
</dbReference>
<proteinExistence type="predicted"/>
<keyword evidence="3" id="KW-1185">Reference proteome</keyword>
<dbReference type="EMBL" id="SOCA01000007">
    <property type="protein sequence ID" value="TDU67297.1"/>
    <property type="molecule type" value="Genomic_DNA"/>
</dbReference>
<evidence type="ECO:0000313" key="3">
    <source>
        <dbReference type="Proteomes" id="UP000295662"/>
    </source>
</evidence>
<evidence type="ECO:0000259" key="1">
    <source>
        <dbReference type="Pfam" id="PF03781"/>
    </source>
</evidence>
<name>A0A4R7RSI8_9BACT</name>
<dbReference type="InterPro" id="IPR016187">
    <property type="entry name" value="CTDL_fold"/>
</dbReference>
<dbReference type="Pfam" id="PF03781">
    <property type="entry name" value="FGE-sulfatase"/>
    <property type="match status" value="1"/>
</dbReference>
<organism evidence="2 3">
    <name type="scientific">Prosthecobacter fusiformis</name>
    <dbReference type="NCBI Taxonomy" id="48464"/>
    <lineage>
        <taxon>Bacteria</taxon>
        <taxon>Pseudomonadati</taxon>
        <taxon>Verrucomicrobiota</taxon>
        <taxon>Verrucomicrobiia</taxon>
        <taxon>Verrucomicrobiales</taxon>
        <taxon>Verrucomicrobiaceae</taxon>
        <taxon>Prosthecobacter</taxon>
    </lineage>
</organism>
<feature type="domain" description="Sulfatase-modifying factor enzyme-like" evidence="1">
    <location>
        <begin position="63"/>
        <end position="278"/>
    </location>
</feature>
<gene>
    <name evidence="2" type="ORF">EI77_03500</name>
</gene>
<dbReference type="SUPFAM" id="SSF56436">
    <property type="entry name" value="C-type lectin-like"/>
    <property type="match status" value="1"/>
</dbReference>
<reference evidence="2 3" key="1">
    <citation type="submission" date="2019-03" db="EMBL/GenBank/DDBJ databases">
        <title>Genomic Encyclopedia of Archaeal and Bacterial Type Strains, Phase II (KMG-II): from individual species to whole genera.</title>
        <authorList>
            <person name="Goeker M."/>
        </authorList>
    </citation>
    <scope>NUCLEOTIDE SEQUENCE [LARGE SCALE GENOMIC DNA]</scope>
    <source>
        <strain evidence="2 3">ATCC 25309</strain>
    </source>
</reference>
<protein>
    <submittedName>
        <fullName evidence="2">Sulfatase-modifying factor enzyme 1</fullName>
    </submittedName>
</protein>